<gene>
    <name evidence="1" type="ORF">NUW54_g9866</name>
</gene>
<evidence type="ECO:0000313" key="2">
    <source>
        <dbReference type="Proteomes" id="UP001144978"/>
    </source>
</evidence>
<organism evidence="1 2">
    <name type="scientific">Trametes sanguinea</name>
    <dbReference type="NCBI Taxonomy" id="158606"/>
    <lineage>
        <taxon>Eukaryota</taxon>
        <taxon>Fungi</taxon>
        <taxon>Dikarya</taxon>
        <taxon>Basidiomycota</taxon>
        <taxon>Agaricomycotina</taxon>
        <taxon>Agaricomycetes</taxon>
        <taxon>Polyporales</taxon>
        <taxon>Polyporaceae</taxon>
        <taxon>Trametes</taxon>
    </lineage>
</organism>
<reference evidence="1" key="1">
    <citation type="submission" date="2022-08" db="EMBL/GenBank/DDBJ databases">
        <title>Genome Sequence of Pycnoporus sanguineus.</title>
        <authorList>
            <person name="Buettner E."/>
        </authorList>
    </citation>
    <scope>NUCLEOTIDE SEQUENCE</scope>
    <source>
        <strain evidence="1">CG-C14</strain>
    </source>
</reference>
<evidence type="ECO:0000313" key="1">
    <source>
        <dbReference type="EMBL" id="KAJ2986201.1"/>
    </source>
</evidence>
<dbReference type="Proteomes" id="UP001144978">
    <property type="component" value="Unassembled WGS sequence"/>
</dbReference>
<name>A0ACC1P312_9APHY</name>
<accession>A0ACC1P312</accession>
<dbReference type="EMBL" id="JANSHE010003411">
    <property type="protein sequence ID" value="KAJ2986201.1"/>
    <property type="molecule type" value="Genomic_DNA"/>
</dbReference>
<proteinExistence type="predicted"/>
<comment type="caution">
    <text evidence="1">The sequence shown here is derived from an EMBL/GenBank/DDBJ whole genome shotgun (WGS) entry which is preliminary data.</text>
</comment>
<keyword evidence="2" id="KW-1185">Reference proteome</keyword>
<protein>
    <submittedName>
        <fullName evidence="1">Uncharacterized protein</fullName>
    </submittedName>
</protein>
<sequence>MKRAPRGRRPGGEQGRAGRGREKSAKLQLQTEYARPELNLTSCPCHTHPRVRVTRVSTLRASDCSHHHQRTHAQPSQPAIHSSCELSPLPPPVRFPPPASLDAPSPLLFSELCSQVAVTLSALHHVYSCLLAAVSHHPCSLFPFLSPLAFCVPPPLQALLLSPPPSLLTRLQPPSLPFRCFSSSLPLRPHTLAISSNSVPLFAHACLHHVPPLGAFSPFTVISSPFPILREPLAIPPTRAQCYRKARGVTLSLFRSLPPTHQRPAALRTSSVALACANTVSNICTSSQLPVKIAAATIYSTEFTQFAKHPVQQQSRLVPYLLPDLPTLQLAEYVDAFAFYELGLSGCNARHRGVLIILLTVVWRPKLAVAERVGLTFMYFLNLHDRIGASALVSPLLLQNFDFSLHDVADGKTEKCAVKACAAGP</sequence>